<evidence type="ECO:0000256" key="6">
    <source>
        <dbReference type="SAM" id="Phobius"/>
    </source>
</evidence>
<dbReference type="PANTHER" id="PTHR46671">
    <property type="entry name" value="PROTEIN CBG11221"/>
    <property type="match status" value="1"/>
</dbReference>
<reference evidence="8" key="1">
    <citation type="submission" date="2017-10" db="EMBL/GenBank/DDBJ databases">
        <title>Rapid genome shrinkage in a self-fertile nematode reveals novel sperm competition proteins.</title>
        <authorList>
            <person name="Yin D."/>
            <person name="Schwarz E.M."/>
            <person name="Thomas C.G."/>
            <person name="Felde R.L."/>
            <person name="Korf I.F."/>
            <person name="Cutter A.D."/>
            <person name="Schartner C.M."/>
            <person name="Ralston E.J."/>
            <person name="Meyer B.J."/>
            <person name="Haag E.S."/>
        </authorList>
    </citation>
    <scope>NUCLEOTIDE SEQUENCE [LARGE SCALE GENOMIC DNA]</scope>
    <source>
        <strain evidence="8">JU1422</strain>
    </source>
</reference>
<dbReference type="Pfam" id="PF02485">
    <property type="entry name" value="Branch"/>
    <property type="match status" value="1"/>
</dbReference>
<dbReference type="GO" id="GO:0016757">
    <property type="term" value="F:glycosyltransferase activity"/>
    <property type="evidence" value="ECO:0007669"/>
    <property type="project" value="UniProtKB-KW"/>
</dbReference>
<evidence type="ECO:0000256" key="2">
    <source>
        <dbReference type="ARBA" id="ARBA00022676"/>
    </source>
</evidence>
<keyword evidence="8" id="KW-1185">Reference proteome</keyword>
<feature type="transmembrane region" description="Helical" evidence="6">
    <location>
        <begin position="21"/>
        <end position="48"/>
    </location>
</feature>
<evidence type="ECO:0000313" key="8">
    <source>
        <dbReference type="Proteomes" id="UP000230233"/>
    </source>
</evidence>
<keyword evidence="6" id="KW-1133">Transmembrane helix</keyword>
<evidence type="ECO:0000256" key="1">
    <source>
        <dbReference type="ARBA" id="ARBA00004606"/>
    </source>
</evidence>
<protein>
    <submittedName>
        <fullName evidence="7">Uncharacterized protein</fullName>
    </submittedName>
</protein>
<evidence type="ECO:0000256" key="5">
    <source>
        <dbReference type="ARBA" id="ARBA00023180"/>
    </source>
</evidence>
<keyword evidence="6" id="KW-0812">Transmembrane</keyword>
<keyword evidence="5" id="KW-0325">Glycoprotein</keyword>
<dbReference type="OrthoDB" id="2019572at2759"/>
<dbReference type="STRING" id="1611254.A0A2G5V8X8"/>
<dbReference type="GO" id="GO:0016020">
    <property type="term" value="C:membrane"/>
    <property type="evidence" value="ECO:0007669"/>
    <property type="project" value="UniProtKB-SubCell"/>
</dbReference>
<keyword evidence="4 6" id="KW-0472">Membrane</keyword>
<dbReference type="InterPro" id="IPR003406">
    <property type="entry name" value="Glyco_trans_14"/>
</dbReference>
<gene>
    <name evidence="7" type="primary">Cnig_chr_II.g7268</name>
    <name evidence="7" type="ORF">B9Z55_007268</name>
</gene>
<accession>A0A2G5V8X8</accession>
<keyword evidence="2" id="KW-0328">Glycosyltransferase</keyword>
<dbReference type="PANTHER" id="PTHR46671:SF1">
    <property type="entry name" value="CORE-2_I-BRANCHING ENZYME-RELATED"/>
    <property type="match status" value="1"/>
</dbReference>
<comment type="caution">
    <text evidence="7">The sequence shown here is derived from an EMBL/GenBank/DDBJ whole genome shotgun (WGS) entry which is preliminary data.</text>
</comment>
<comment type="subcellular location">
    <subcellularLocation>
        <location evidence="1">Membrane</location>
        <topology evidence="1">Single-pass type II membrane protein</topology>
    </subcellularLocation>
</comment>
<evidence type="ECO:0000313" key="7">
    <source>
        <dbReference type="EMBL" id="PIC48200.1"/>
    </source>
</evidence>
<dbReference type="EMBL" id="PDUG01000002">
    <property type="protein sequence ID" value="PIC48200.1"/>
    <property type="molecule type" value="Genomic_DNA"/>
</dbReference>
<evidence type="ECO:0000256" key="4">
    <source>
        <dbReference type="ARBA" id="ARBA00023136"/>
    </source>
</evidence>
<sequence length="494" mass="57326">MLIRREEKSASLAMKMEECTYMRLGILAVSSILICFYTTSSIDFLIMFRPKFDTTLSFEQKAFVYEKMIRAFRKMDHSCERQGVYCKRPETQHVDCGRVLQGDKDYLSTLTGPSRIPLIPDPYLNMSCKAINSRIRPHHLHFDPLKLSGTAFARIVYTDYEFIEKQIQVSYHPQNYFCFAVDKKSPEEFHEKMRKLADCLPNVIMLPATESYDSEGHNNNLAHYKCMQTLISRPGWSYLMLLQQHDVITKSVYELDRIFELLGGANDLWMSKETARRRNKKLKWTPRALKMFGNDSAISEEVLDSELKFSSGYVQGSLPRNTVEWMVRKVDLSVFIDQWNQSKYGGDEQYLTSLNINPALGMPGHFTDECLNQDVPVPGITRFSRWAPGSSKYCATKKVRNELCIFGIEDFRGVSGIPALMFNKMIPAFDYSIVECTAELIFNRTFLGQVNDAFDEEYYKNLVTVQYHRYHNEPGYLLNCTSDYTPMEYDKYLL</sequence>
<organism evidence="7 8">
    <name type="scientific">Caenorhabditis nigoni</name>
    <dbReference type="NCBI Taxonomy" id="1611254"/>
    <lineage>
        <taxon>Eukaryota</taxon>
        <taxon>Metazoa</taxon>
        <taxon>Ecdysozoa</taxon>
        <taxon>Nematoda</taxon>
        <taxon>Chromadorea</taxon>
        <taxon>Rhabditida</taxon>
        <taxon>Rhabditina</taxon>
        <taxon>Rhabditomorpha</taxon>
        <taxon>Rhabditoidea</taxon>
        <taxon>Rhabditidae</taxon>
        <taxon>Peloderinae</taxon>
        <taxon>Caenorhabditis</taxon>
    </lineage>
</organism>
<proteinExistence type="predicted"/>
<dbReference type="Proteomes" id="UP000230233">
    <property type="component" value="Chromosome II"/>
</dbReference>
<evidence type="ECO:0000256" key="3">
    <source>
        <dbReference type="ARBA" id="ARBA00022679"/>
    </source>
</evidence>
<name>A0A2G5V8X8_9PELO</name>
<dbReference type="AlphaFoldDB" id="A0A2G5V8X8"/>
<keyword evidence="3" id="KW-0808">Transferase</keyword>